<evidence type="ECO:0000313" key="2">
    <source>
        <dbReference type="Proteomes" id="UP000028933"/>
    </source>
</evidence>
<accession>A0A077EDM9</accession>
<sequence>MSNAKNNLTRPEITRAAPGNIFKRRYASELMKKIYKPVITENIPDIKGRNQPFKGIFIVVLKDDGISG</sequence>
<dbReference type="HOGENOM" id="CLU_2787249_0_0_10"/>
<name>A0A077EDM9_9FLAO</name>
<organism evidence="1 2">
    <name type="scientific">Elizabethkingia anophelis NUHP1</name>
    <dbReference type="NCBI Taxonomy" id="1338011"/>
    <lineage>
        <taxon>Bacteria</taxon>
        <taxon>Pseudomonadati</taxon>
        <taxon>Bacteroidota</taxon>
        <taxon>Flavobacteriia</taxon>
        <taxon>Flavobacteriales</taxon>
        <taxon>Weeksellaceae</taxon>
        <taxon>Elizabethkingia</taxon>
    </lineage>
</organism>
<protein>
    <submittedName>
        <fullName evidence="1">Uncharacterized protein</fullName>
    </submittedName>
</protein>
<gene>
    <name evidence="1" type="ORF">BD94_1812</name>
</gene>
<proteinExistence type="predicted"/>
<dbReference type="EMBL" id="CP007547">
    <property type="protein sequence ID" value="AIL45587.1"/>
    <property type="molecule type" value="Genomic_DNA"/>
</dbReference>
<dbReference type="KEGG" id="eao:BD94_1812"/>
<dbReference type="Proteomes" id="UP000028933">
    <property type="component" value="Chromosome"/>
</dbReference>
<evidence type="ECO:0000313" key="1">
    <source>
        <dbReference type="EMBL" id="AIL45587.1"/>
    </source>
</evidence>
<reference evidence="1 2" key="1">
    <citation type="journal article" date="2013" name="Lancet">
        <title>First case of E anophelis outbreak in an intensive-care unit.</title>
        <authorList>
            <person name="Teo J."/>
            <person name="Tan S.Y."/>
            <person name="Tay M."/>
            <person name="Ding Y."/>
            <person name="Kjelleberg S."/>
            <person name="Givskov M."/>
            <person name="Lin R.T."/>
            <person name="Yang L."/>
        </authorList>
    </citation>
    <scope>NUCLEOTIDE SEQUENCE [LARGE SCALE GENOMIC DNA]</scope>
    <source>
        <strain evidence="1 2">NUHP1</strain>
    </source>
</reference>
<dbReference type="AlphaFoldDB" id="A0A077EDM9"/>